<dbReference type="InterPro" id="IPR036188">
    <property type="entry name" value="FAD/NAD-bd_sf"/>
</dbReference>
<protein>
    <submittedName>
        <fullName evidence="1">Tryptophan 7-halogenase</fullName>
    </submittedName>
</protein>
<dbReference type="InterPro" id="IPR050816">
    <property type="entry name" value="Flavin-dep_Halogenase_NPB"/>
</dbReference>
<sequence length="502" mass="56820">MTSQPLQHIVIAGGGSAGWMTAAMLASQLQGNVQITLVESDDIGTIGVGEATIPPIKRFNAMLGIDEHDFIRRCNGSIKLGIQFENWGAQGDSYFHQFGRFGADFDYIPFPYFYLKAQQEGLALPIQEFSAAWQLAKRNKFVPPNTDSRSLFSGYDYAYHFDAGRYALFLRDYAQQRGVVRIEGRIASVQQHAHNGFIKDLLLDDGQVISGDFFIDCTGLRSVLLGQTLGVGFTDWADYLLNDRAVAMQTSADPSLRPYTRSIAHHAGWQWRIPLQTRMGNGNVYSSRFMADDEAGTLLQQTVEGKPLTDPRFIRFQTGHRQQFWQKNCVAIGLSAGFLEPLESTSLHLIQRGIMRLVSLFPDSSCEQEDIDEYNATTQLEYEQIRDFIVLHYHATTRDDSPYWQYCKHMAIPDSLQQKLALFKRHGHLRIDDKALFKQDSWLAVLLGQHIVPAKAAPVTQFKTELDLQRTLAAMQRHLADTASTLTGHEQYLMQHCRFKPD</sequence>
<dbReference type="InterPro" id="IPR033856">
    <property type="entry name" value="Trp_halogen"/>
</dbReference>
<evidence type="ECO:0000313" key="2">
    <source>
        <dbReference type="Proteomes" id="UP001231109"/>
    </source>
</evidence>
<dbReference type="PANTHER" id="PTHR43747">
    <property type="entry name" value="FAD-BINDING PROTEIN"/>
    <property type="match status" value="1"/>
</dbReference>
<accession>A0ABT9HYM7</accession>
<dbReference type="Pfam" id="PF04820">
    <property type="entry name" value="Trp_halogenase"/>
    <property type="match status" value="1"/>
</dbReference>
<keyword evidence="2" id="KW-1185">Reference proteome</keyword>
<evidence type="ECO:0000313" key="1">
    <source>
        <dbReference type="EMBL" id="MDP5135781.1"/>
    </source>
</evidence>
<proteinExistence type="predicted"/>
<dbReference type="SUPFAM" id="SSF51905">
    <property type="entry name" value="FAD/NAD(P)-binding domain"/>
    <property type="match status" value="1"/>
</dbReference>
<dbReference type="PANTHER" id="PTHR43747:SF4">
    <property type="entry name" value="FLAVIN-DEPENDENT TRYPTOPHAN HALOGENASE"/>
    <property type="match status" value="1"/>
</dbReference>
<dbReference type="RefSeq" id="WP_305974914.1">
    <property type="nucleotide sequence ID" value="NZ_JAPJDY010000003.1"/>
</dbReference>
<reference evidence="1 2" key="1">
    <citation type="submission" date="2022-11" db="EMBL/GenBank/DDBJ databases">
        <title>Viruses from the air-sea interface of a natural surface slick.</title>
        <authorList>
            <person name="Rahlff J."/>
            <person name="Holmfeldt K."/>
        </authorList>
    </citation>
    <scope>NUCLEOTIDE SEQUENCE [LARGE SCALE GENOMIC DNA]</scope>
    <source>
        <strain evidence="1 2">SMS4</strain>
    </source>
</reference>
<dbReference type="EMBL" id="JAPJDZ010000013">
    <property type="protein sequence ID" value="MDP5135781.1"/>
    <property type="molecule type" value="Genomic_DNA"/>
</dbReference>
<dbReference type="PIRSF" id="PIRSF011396">
    <property type="entry name" value="Trp_halogenase"/>
    <property type="match status" value="1"/>
</dbReference>
<name>A0ABT9HYM7_9GAMM</name>
<dbReference type="Proteomes" id="UP001231109">
    <property type="component" value="Unassembled WGS sequence"/>
</dbReference>
<comment type="caution">
    <text evidence="1">The sequence shown here is derived from an EMBL/GenBank/DDBJ whole genome shotgun (WGS) entry which is preliminary data.</text>
</comment>
<organism evidence="1 2">
    <name type="scientific">Rheinheimera baltica</name>
    <dbReference type="NCBI Taxonomy" id="67576"/>
    <lineage>
        <taxon>Bacteria</taxon>
        <taxon>Pseudomonadati</taxon>
        <taxon>Pseudomonadota</taxon>
        <taxon>Gammaproteobacteria</taxon>
        <taxon>Chromatiales</taxon>
        <taxon>Chromatiaceae</taxon>
        <taxon>Rheinheimera</taxon>
    </lineage>
</organism>
<dbReference type="InterPro" id="IPR006905">
    <property type="entry name" value="Flavin_halogenase"/>
</dbReference>
<gene>
    <name evidence="1" type="ORF">ORJ04_07450</name>
</gene>
<dbReference type="Gene3D" id="3.50.50.60">
    <property type="entry name" value="FAD/NAD(P)-binding domain"/>
    <property type="match status" value="1"/>
</dbReference>